<dbReference type="Gene3D" id="3.90.79.10">
    <property type="entry name" value="Nucleoside Triphosphate Pyrophosphohydrolase"/>
    <property type="match status" value="1"/>
</dbReference>
<evidence type="ECO:0000256" key="2">
    <source>
        <dbReference type="ARBA" id="ARBA00022801"/>
    </source>
</evidence>
<dbReference type="InterPro" id="IPR020084">
    <property type="entry name" value="NUDIX_hydrolase_CS"/>
</dbReference>
<organism evidence="5 6">
    <name type="scientific">Scopulibacillus darangshiensis</name>
    <dbReference type="NCBI Taxonomy" id="442528"/>
    <lineage>
        <taxon>Bacteria</taxon>
        <taxon>Bacillati</taxon>
        <taxon>Bacillota</taxon>
        <taxon>Bacilli</taxon>
        <taxon>Bacillales</taxon>
        <taxon>Sporolactobacillaceae</taxon>
        <taxon>Scopulibacillus</taxon>
    </lineage>
</organism>
<dbReference type="OrthoDB" id="9131041at2"/>
<dbReference type="CDD" id="cd04665">
    <property type="entry name" value="NUDIX_RppH"/>
    <property type="match status" value="1"/>
</dbReference>
<dbReference type="PANTHER" id="PTHR43736:SF1">
    <property type="entry name" value="DIHYDRONEOPTERIN TRIPHOSPHATE DIPHOSPHATASE"/>
    <property type="match status" value="1"/>
</dbReference>
<dbReference type="PROSITE" id="PS51462">
    <property type="entry name" value="NUDIX"/>
    <property type="match status" value="1"/>
</dbReference>
<dbReference type="Pfam" id="PF00293">
    <property type="entry name" value="NUDIX"/>
    <property type="match status" value="1"/>
</dbReference>
<dbReference type="Proteomes" id="UP000295416">
    <property type="component" value="Unassembled WGS sequence"/>
</dbReference>
<dbReference type="GO" id="GO:0016787">
    <property type="term" value="F:hydrolase activity"/>
    <property type="evidence" value="ECO:0007669"/>
    <property type="project" value="UniProtKB-KW"/>
</dbReference>
<keyword evidence="6" id="KW-1185">Reference proteome</keyword>
<dbReference type="InterPro" id="IPR000086">
    <property type="entry name" value="NUDIX_hydrolase_dom"/>
</dbReference>
<proteinExistence type="inferred from homology"/>
<sequence length="164" mass="19269">MNDTYTFRDYYQNEVTFSFTDHPYSKDPKHVWIICRFHNQWLLTRHPRRGWEFPGGKVEEGETAEEAAVREVYEETGASVLDLYYIGQYKVDGKSGSIVKNVYYASISQIKVKDDYLETNGPVLVHDIPRDIKRIDKYSFMMKDDVLTHSVKQVKKQYLKASPE</sequence>
<dbReference type="InterPro" id="IPR015797">
    <property type="entry name" value="NUDIX_hydrolase-like_dom_sf"/>
</dbReference>
<dbReference type="RefSeq" id="WP_132746637.1">
    <property type="nucleotide sequence ID" value="NZ_SLXK01000019.1"/>
</dbReference>
<evidence type="ECO:0000313" key="5">
    <source>
        <dbReference type="EMBL" id="TCP26636.1"/>
    </source>
</evidence>
<comment type="similarity">
    <text evidence="1 3">Belongs to the Nudix hydrolase family.</text>
</comment>
<accession>A0A4V2SMB5</accession>
<dbReference type="NCBIfam" id="TIGR02705">
    <property type="entry name" value="nudix_YtkD"/>
    <property type="match status" value="1"/>
</dbReference>
<comment type="caution">
    <text evidence="5">The sequence shown here is derived from an EMBL/GenBank/DDBJ whole genome shotgun (WGS) entry which is preliminary data.</text>
</comment>
<name>A0A4V2SMB5_9BACL</name>
<keyword evidence="2 3" id="KW-0378">Hydrolase</keyword>
<feature type="domain" description="Nudix hydrolase" evidence="4">
    <location>
        <begin position="9"/>
        <end position="159"/>
    </location>
</feature>
<dbReference type="InterPro" id="IPR020476">
    <property type="entry name" value="Nudix_hydrolase"/>
</dbReference>
<gene>
    <name evidence="5" type="ORF">EV207_11967</name>
</gene>
<reference evidence="5 6" key="1">
    <citation type="submission" date="2019-03" db="EMBL/GenBank/DDBJ databases">
        <title>Genomic Encyclopedia of Type Strains, Phase IV (KMG-IV): sequencing the most valuable type-strain genomes for metagenomic binning, comparative biology and taxonomic classification.</title>
        <authorList>
            <person name="Goeker M."/>
        </authorList>
    </citation>
    <scope>NUCLEOTIDE SEQUENCE [LARGE SCALE GENOMIC DNA]</scope>
    <source>
        <strain evidence="5 6">DSM 19377</strain>
    </source>
</reference>
<dbReference type="PROSITE" id="PS00893">
    <property type="entry name" value="NUDIX_BOX"/>
    <property type="match status" value="1"/>
</dbReference>
<dbReference type="EMBL" id="SLXK01000019">
    <property type="protein sequence ID" value="TCP26636.1"/>
    <property type="molecule type" value="Genomic_DNA"/>
</dbReference>
<dbReference type="SUPFAM" id="SSF55811">
    <property type="entry name" value="Nudix"/>
    <property type="match status" value="1"/>
</dbReference>
<dbReference type="InterPro" id="IPR014078">
    <property type="entry name" value="Nudix_YtkD"/>
</dbReference>
<evidence type="ECO:0000259" key="4">
    <source>
        <dbReference type="PROSITE" id="PS51462"/>
    </source>
</evidence>
<dbReference type="AlphaFoldDB" id="A0A4V2SMB5"/>
<evidence type="ECO:0000313" key="6">
    <source>
        <dbReference type="Proteomes" id="UP000295416"/>
    </source>
</evidence>
<evidence type="ECO:0000256" key="1">
    <source>
        <dbReference type="ARBA" id="ARBA00005582"/>
    </source>
</evidence>
<evidence type="ECO:0000256" key="3">
    <source>
        <dbReference type="RuleBase" id="RU003476"/>
    </source>
</evidence>
<dbReference type="PRINTS" id="PR00502">
    <property type="entry name" value="NUDIXFAMILY"/>
</dbReference>
<protein>
    <submittedName>
        <fullName evidence="5">8-oxo-dGTPase</fullName>
    </submittedName>
</protein>
<dbReference type="PANTHER" id="PTHR43736">
    <property type="entry name" value="ADP-RIBOSE PYROPHOSPHATASE"/>
    <property type="match status" value="1"/>
</dbReference>